<sequence length="320" mass="35789">MATLNRMVIVTLVTIASIFIRLECSNGRTVTLSHDTWRGVVGYIPVDRKAVQEKLDVYNIHQGSCGGPLLYLPENPVFPEILNETQHVVYIDFGTITQFDTEEFKTVEAHTYPSLSRPESFLLIPLLSNEPKGPAAFALVLDVFYPRNRSDLPNIGITFNYVPVDDVSISRTEAIVRDGNEEIRISIDIHDSPCTPAPSGISHELDEFLEDNSVLGFSQPDFSSCEGLQGNRFCSLVERIKDDVIFFAPNICFSSWGSPTSISCQARMEVLNITSEFRQRMLLGIDDPIHFIASESYNVYGATVVKFPCVKSEGYKKPLH</sequence>
<evidence type="ECO:0000313" key="3">
    <source>
        <dbReference type="Proteomes" id="UP001152320"/>
    </source>
</evidence>
<dbReference type="AlphaFoldDB" id="A0A9Q0YRS8"/>
<dbReference type="Proteomes" id="UP001152320">
    <property type="component" value="Chromosome 19"/>
</dbReference>
<accession>A0A9Q0YRS8</accession>
<dbReference type="EMBL" id="JAIZAY010000019">
    <property type="protein sequence ID" value="KAJ8024226.1"/>
    <property type="molecule type" value="Genomic_DNA"/>
</dbReference>
<proteinExistence type="predicted"/>
<evidence type="ECO:0000256" key="1">
    <source>
        <dbReference type="SAM" id="SignalP"/>
    </source>
</evidence>
<feature type="chain" id="PRO_5040205095" evidence="1">
    <location>
        <begin position="25"/>
        <end position="320"/>
    </location>
</feature>
<comment type="caution">
    <text evidence="2">The sequence shown here is derived from an EMBL/GenBank/DDBJ whole genome shotgun (WGS) entry which is preliminary data.</text>
</comment>
<evidence type="ECO:0000313" key="2">
    <source>
        <dbReference type="EMBL" id="KAJ8024226.1"/>
    </source>
</evidence>
<protein>
    <submittedName>
        <fullName evidence="2">Uncharacterized protein</fullName>
    </submittedName>
</protein>
<gene>
    <name evidence="2" type="ORF">HOLleu_36894</name>
</gene>
<feature type="signal peptide" evidence="1">
    <location>
        <begin position="1"/>
        <end position="24"/>
    </location>
</feature>
<name>A0A9Q0YRS8_HOLLE</name>
<keyword evidence="3" id="KW-1185">Reference proteome</keyword>
<keyword evidence="1" id="KW-0732">Signal</keyword>
<organism evidence="2 3">
    <name type="scientific">Holothuria leucospilota</name>
    <name type="common">Black long sea cucumber</name>
    <name type="synonym">Mertensiothuria leucospilota</name>
    <dbReference type="NCBI Taxonomy" id="206669"/>
    <lineage>
        <taxon>Eukaryota</taxon>
        <taxon>Metazoa</taxon>
        <taxon>Echinodermata</taxon>
        <taxon>Eleutherozoa</taxon>
        <taxon>Echinozoa</taxon>
        <taxon>Holothuroidea</taxon>
        <taxon>Aspidochirotacea</taxon>
        <taxon>Aspidochirotida</taxon>
        <taxon>Holothuriidae</taxon>
        <taxon>Holothuria</taxon>
    </lineage>
</organism>
<reference evidence="2" key="1">
    <citation type="submission" date="2021-10" db="EMBL/GenBank/DDBJ databases">
        <title>Tropical sea cucumber genome reveals ecological adaptation and Cuvierian tubules defense mechanism.</title>
        <authorList>
            <person name="Chen T."/>
        </authorList>
    </citation>
    <scope>NUCLEOTIDE SEQUENCE</scope>
    <source>
        <strain evidence="2">Nanhai2018</strain>
        <tissue evidence="2">Muscle</tissue>
    </source>
</reference>